<feature type="compositionally biased region" description="Polar residues" evidence="1">
    <location>
        <begin position="117"/>
        <end position="128"/>
    </location>
</feature>
<dbReference type="HOGENOM" id="CLU_1961784_0_0_1"/>
<evidence type="ECO:0000256" key="1">
    <source>
        <dbReference type="SAM" id="MobiDB-lite"/>
    </source>
</evidence>
<name>E9I142_DAPPU</name>
<keyword evidence="3" id="KW-1185">Reference proteome</keyword>
<proteinExistence type="predicted"/>
<sequence>MYEVEAILDKGILRKKTRKMGGKVKNLTDDDVPNQLSSTHSPEVVIDVAPSIKMKWMHQEGFLAGMQYAASLTLPGRNEEPDKKDNTPEVGNKTREGKPAGERYSAYSNPRDLQHGLSLSSEKTSLFG</sequence>
<dbReference type="InParanoid" id="E9I142"/>
<protein>
    <submittedName>
        <fullName evidence="2">Uncharacterized protein</fullName>
    </submittedName>
</protein>
<feature type="region of interest" description="Disordered" evidence="1">
    <location>
        <begin position="19"/>
        <end position="38"/>
    </location>
</feature>
<gene>
    <name evidence="2" type="ORF">DAPPUDRAFT_337156</name>
</gene>
<dbReference type="KEGG" id="dpx:DAPPUDRAFT_337156"/>
<feature type="compositionally biased region" description="Basic and acidic residues" evidence="1">
    <location>
        <begin position="77"/>
        <end position="101"/>
    </location>
</feature>
<dbReference type="AlphaFoldDB" id="E9I142"/>
<organism evidence="2 3">
    <name type="scientific">Daphnia pulex</name>
    <name type="common">Water flea</name>
    <dbReference type="NCBI Taxonomy" id="6669"/>
    <lineage>
        <taxon>Eukaryota</taxon>
        <taxon>Metazoa</taxon>
        <taxon>Ecdysozoa</taxon>
        <taxon>Arthropoda</taxon>
        <taxon>Crustacea</taxon>
        <taxon>Branchiopoda</taxon>
        <taxon>Diplostraca</taxon>
        <taxon>Cladocera</taxon>
        <taxon>Anomopoda</taxon>
        <taxon>Daphniidae</taxon>
        <taxon>Daphnia</taxon>
    </lineage>
</organism>
<evidence type="ECO:0000313" key="2">
    <source>
        <dbReference type="EMBL" id="EFX62286.1"/>
    </source>
</evidence>
<accession>E9I142</accession>
<reference evidence="2 3" key="1">
    <citation type="journal article" date="2011" name="Science">
        <title>The ecoresponsive genome of Daphnia pulex.</title>
        <authorList>
            <person name="Colbourne J.K."/>
            <person name="Pfrender M.E."/>
            <person name="Gilbert D."/>
            <person name="Thomas W.K."/>
            <person name="Tucker A."/>
            <person name="Oakley T.H."/>
            <person name="Tokishita S."/>
            <person name="Aerts A."/>
            <person name="Arnold G.J."/>
            <person name="Basu M.K."/>
            <person name="Bauer D.J."/>
            <person name="Caceres C.E."/>
            <person name="Carmel L."/>
            <person name="Casola C."/>
            <person name="Choi J.H."/>
            <person name="Detter J.C."/>
            <person name="Dong Q."/>
            <person name="Dusheyko S."/>
            <person name="Eads B.D."/>
            <person name="Frohlich T."/>
            <person name="Geiler-Samerotte K.A."/>
            <person name="Gerlach D."/>
            <person name="Hatcher P."/>
            <person name="Jogdeo S."/>
            <person name="Krijgsveld J."/>
            <person name="Kriventseva E.V."/>
            <person name="Kultz D."/>
            <person name="Laforsch C."/>
            <person name="Lindquist E."/>
            <person name="Lopez J."/>
            <person name="Manak J.R."/>
            <person name="Muller J."/>
            <person name="Pangilinan J."/>
            <person name="Patwardhan R.P."/>
            <person name="Pitluck S."/>
            <person name="Pritham E.J."/>
            <person name="Rechtsteiner A."/>
            <person name="Rho M."/>
            <person name="Rogozin I.B."/>
            <person name="Sakarya O."/>
            <person name="Salamov A."/>
            <person name="Schaack S."/>
            <person name="Shapiro H."/>
            <person name="Shiga Y."/>
            <person name="Skalitzky C."/>
            <person name="Smith Z."/>
            <person name="Souvorov A."/>
            <person name="Sung W."/>
            <person name="Tang Z."/>
            <person name="Tsuchiya D."/>
            <person name="Tu H."/>
            <person name="Vos H."/>
            <person name="Wang M."/>
            <person name="Wolf Y.I."/>
            <person name="Yamagata H."/>
            <person name="Yamada T."/>
            <person name="Ye Y."/>
            <person name="Shaw J.R."/>
            <person name="Andrews J."/>
            <person name="Crease T.J."/>
            <person name="Tang H."/>
            <person name="Lucas S.M."/>
            <person name="Robertson H.M."/>
            <person name="Bork P."/>
            <person name="Koonin E.V."/>
            <person name="Zdobnov E.M."/>
            <person name="Grigoriev I.V."/>
            <person name="Lynch M."/>
            <person name="Boore J.L."/>
        </authorList>
    </citation>
    <scope>NUCLEOTIDE SEQUENCE [LARGE SCALE GENOMIC DNA]</scope>
</reference>
<evidence type="ECO:0000313" key="3">
    <source>
        <dbReference type="Proteomes" id="UP000000305"/>
    </source>
</evidence>
<dbReference type="EMBL" id="GL733703">
    <property type="protein sequence ID" value="EFX62286.1"/>
    <property type="molecule type" value="Genomic_DNA"/>
</dbReference>
<dbReference type="Proteomes" id="UP000000305">
    <property type="component" value="Unassembled WGS sequence"/>
</dbReference>
<feature type="region of interest" description="Disordered" evidence="1">
    <location>
        <begin position="73"/>
        <end position="128"/>
    </location>
</feature>